<feature type="domain" description="Enoyl reductase (ER)" evidence="1">
    <location>
        <begin position="19"/>
        <end position="342"/>
    </location>
</feature>
<dbReference type="SUPFAM" id="SSF51735">
    <property type="entry name" value="NAD(P)-binding Rossmann-fold domains"/>
    <property type="match status" value="1"/>
</dbReference>
<dbReference type="EMBL" id="JMSE01001044">
    <property type="protein sequence ID" value="KDN65314.1"/>
    <property type="molecule type" value="Genomic_DNA"/>
</dbReference>
<dbReference type="eggNOG" id="KOG1198">
    <property type="taxonomic scope" value="Eukaryota"/>
</dbReference>
<name>A0A066XCE5_COLSU</name>
<dbReference type="GO" id="GO:0005739">
    <property type="term" value="C:mitochondrion"/>
    <property type="evidence" value="ECO:0007669"/>
    <property type="project" value="TreeGrafter"/>
</dbReference>
<comment type="caution">
    <text evidence="2">The sequence shown here is derived from an EMBL/GenBank/DDBJ whole genome shotgun (WGS) entry which is preliminary data.</text>
</comment>
<dbReference type="HOGENOM" id="CLU_026673_3_3_1"/>
<accession>A0A066XCE5</accession>
<dbReference type="InterPro" id="IPR013154">
    <property type="entry name" value="ADH-like_N"/>
</dbReference>
<dbReference type="Pfam" id="PF08240">
    <property type="entry name" value="ADH_N"/>
    <property type="match status" value="1"/>
</dbReference>
<dbReference type="InterPro" id="IPR050700">
    <property type="entry name" value="YIM1/Zinc_Alcohol_DH_Fams"/>
</dbReference>
<dbReference type="PANTHER" id="PTHR11695">
    <property type="entry name" value="ALCOHOL DEHYDROGENASE RELATED"/>
    <property type="match status" value="1"/>
</dbReference>
<dbReference type="SMART" id="SM00829">
    <property type="entry name" value="PKS_ER"/>
    <property type="match status" value="1"/>
</dbReference>
<proteinExistence type="predicted"/>
<dbReference type="Proteomes" id="UP000027238">
    <property type="component" value="Unassembled WGS sequence"/>
</dbReference>
<dbReference type="Pfam" id="PF13602">
    <property type="entry name" value="ADH_zinc_N_2"/>
    <property type="match status" value="1"/>
</dbReference>
<dbReference type="STRING" id="1173701.A0A066XCE5"/>
<dbReference type="Gene3D" id="3.40.50.720">
    <property type="entry name" value="NAD(P)-binding Rossmann-like Domain"/>
    <property type="match status" value="1"/>
</dbReference>
<dbReference type="OMA" id="GLWGIQI"/>
<dbReference type="GO" id="GO:0016491">
    <property type="term" value="F:oxidoreductase activity"/>
    <property type="evidence" value="ECO:0007669"/>
    <property type="project" value="InterPro"/>
</dbReference>
<organism evidence="2 3">
    <name type="scientific">Colletotrichum sublineola</name>
    <name type="common">Sorghum anthracnose fungus</name>
    <dbReference type="NCBI Taxonomy" id="1173701"/>
    <lineage>
        <taxon>Eukaryota</taxon>
        <taxon>Fungi</taxon>
        <taxon>Dikarya</taxon>
        <taxon>Ascomycota</taxon>
        <taxon>Pezizomycotina</taxon>
        <taxon>Sordariomycetes</taxon>
        <taxon>Hypocreomycetidae</taxon>
        <taxon>Glomerellales</taxon>
        <taxon>Glomerellaceae</taxon>
        <taxon>Colletotrichum</taxon>
        <taxon>Colletotrichum graminicola species complex</taxon>
    </lineage>
</organism>
<evidence type="ECO:0000313" key="3">
    <source>
        <dbReference type="Proteomes" id="UP000027238"/>
    </source>
</evidence>
<evidence type="ECO:0000313" key="2">
    <source>
        <dbReference type="EMBL" id="KDN65314.1"/>
    </source>
</evidence>
<dbReference type="SUPFAM" id="SSF50129">
    <property type="entry name" value="GroES-like"/>
    <property type="match status" value="1"/>
</dbReference>
<evidence type="ECO:0000259" key="1">
    <source>
        <dbReference type="SMART" id="SM00829"/>
    </source>
</evidence>
<gene>
    <name evidence="2" type="ORF">CSUB01_05296</name>
</gene>
<dbReference type="OrthoDB" id="201656at2759"/>
<sequence length="348" mass="36181">MAQDPPAEMRRWQIAAPGAFMKNLALATVPTPAASALKPNQVLVRVVAAGINPADYKFPDLGLVAKAMIPFPKCPGMDYAGRAVAVGSAITDVKPGDAVLGRIDPMSAQGTLSEYVVAERDGVASFPGGADAADADLEKAGAVGTAGLTAYQTIAPYVKAGDEVFINGGSGGTGTFGIQIAKALGCRVTVSCSTAKAELCRSLGADDIIDYRAADVVAALRARGRVFALVVDNVGNAPPNLYKAADDFLRPDGRFKFVGGAFSLAQARSLVPSLLLPGFLGGAKHKFEAFMTKNSHDDLAQIAAWMAEGKVRTVVDSTFEFEDAVKAYEKLKEGSAAGKIVVRVTKKA</sequence>
<reference evidence="3" key="1">
    <citation type="journal article" date="2014" name="Genome Announc.">
        <title>Draft genome sequence of Colletotrichum sublineola, a destructive pathogen of cultivated sorghum.</title>
        <authorList>
            <person name="Baroncelli R."/>
            <person name="Sanz-Martin J.M."/>
            <person name="Rech G.E."/>
            <person name="Sukno S.A."/>
            <person name="Thon M.R."/>
        </authorList>
    </citation>
    <scope>NUCLEOTIDE SEQUENCE [LARGE SCALE GENOMIC DNA]</scope>
    <source>
        <strain evidence="3">TX430BB</strain>
    </source>
</reference>
<dbReference type="InterPro" id="IPR011032">
    <property type="entry name" value="GroES-like_sf"/>
</dbReference>
<protein>
    <submittedName>
        <fullName evidence="2">Putative zinc-binding dehydrogenase</fullName>
    </submittedName>
</protein>
<dbReference type="CDD" id="cd08267">
    <property type="entry name" value="MDR1"/>
    <property type="match status" value="1"/>
</dbReference>
<keyword evidence="3" id="KW-1185">Reference proteome</keyword>
<dbReference type="PANTHER" id="PTHR11695:SF294">
    <property type="entry name" value="RETICULON-4-INTERACTING PROTEIN 1, MITOCHONDRIAL"/>
    <property type="match status" value="1"/>
</dbReference>
<dbReference type="AlphaFoldDB" id="A0A066XCE5"/>
<dbReference type="Gene3D" id="3.90.180.10">
    <property type="entry name" value="Medium-chain alcohol dehydrogenases, catalytic domain"/>
    <property type="match status" value="1"/>
</dbReference>
<dbReference type="InterPro" id="IPR020843">
    <property type="entry name" value="ER"/>
</dbReference>
<dbReference type="InterPro" id="IPR036291">
    <property type="entry name" value="NAD(P)-bd_dom_sf"/>
</dbReference>